<dbReference type="AlphaFoldDB" id="A0A0H5R4U3"/>
<dbReference type="InterPro" id="IPR036322">
    <property type="entry name" value="WD40_repeat_dom_sf"/>
</dbReference>
<reference evidence="1" key="1">
    <citation type="submission" date="2015-04" db="EMBL/GenBank/DDBJ databases">
        <title>The genome sequence of the plant pathogenic Rhizarian Plasmodiophora brassicae reveals insights in its biotrophic life cycle and the origin of chitin synthesis.</title>
        <authorList>
            <person name="Schwelm A."/>
            <person name="Fogelqvist J."/>
            <person name="Knaust A."/>
            <person name="Julke S."/>
            <person name="Lilja T."/>
            <person name="Dhandapani V."/>
            <person name="Bonilla-Rosso G."/>
            <person name="Karlsson M."/>
            <person name="Shevchenko A."/>
            <person name="Choi S.R."/>
            <person name="Kim H.G."/>
            <person name="Park J.Y."/>
            <person name="Lim Y.P."/>
            <person name="Ludwig-Muller J."/>
            <person name="Dixelius C."/>
        </authorList>
    </citation>
    <scope>NUCLEOTIDE SEQUENCE</scope>
    <source>
        <tissue evidence="1">Potato root galls</tissue>
    </source>
</reference>
<name>A0A0H5R4U3_9EUKA</name>
<proteinExistence type="predicted"/>
<accession>A0A0H5R4U3</accession>
<dbReference type="SUPFAM" id="SSF50978">
    <property type="entry name" value="WD40 repeat-like"/>
    <property type="match status" value="1"/>
</dbReference>
<protein>
    <submittedName>
        <fullName evidence="1">Uncharacterized protein</fullName>
    </submittedName>
</protein>
<evidence type="ECO:0000313" key="1">
    <source>
        <dbReference type="EMBL" id="CRZ03119.1"/>
    </source>
</evidence>
<dbReference type="EMBL" id="HACM01002677">
    <property type="protein sequence ID" value="CRZ03119.1"/>
    <property type="molecule type" value="Transcribed_RNA"/>
</dbReference>
<organism evidence="1">
    <name type="scientific">Spongospora subterranea</name>
    <dbReference type="NCBI Taxonomy" id="70186"/>
    <lineage>
        <taxon>Eukaryota</taxon>
        <taxon>Sar</taxon>
        <taxon>Rhizaria</taxon>
        <taxon>Endomyxa</taxon>
        <taxon>Phytomyxea</taxon>
        <taxon>Plasmodiophorida</taxon>
        <taxon>Plasmodiophoridae</taxon>
        <taxon>Spongospora</taxon>
    </lineage>
</organism>
<sequence length="323" mass="35400">MVDLWAASPFFALSVDPLQTATCCLPIIDDSHSVSLLVGYVNGRLCLYQNESAAPTELAPVNSVVLSVTAVNQVLAVGDQSGRLTIYHHFKLFDRHRLGAAITDLCVDHLQFGNYNFAASYNDTIALLAGTQPSIQIKLPSAITAMVSARLHGFGEGSEKKGRYLIVARSDATTLTLVANGVYAGEIQTPIEVQTVCVGHFSSLNDCQVEDVAIAGDTGIIYTMTQDDFEILYDVGYAVTKIISCKVLEEADAIICIGHFNGWKVIHKGKIISERDDDQAWIYYMSITNKDSRTQILSTISYNNTVRMYEMTLGRSCSDRIIH</sequence>